<evidence type="ECO:0000313" key="3">
    <source>
        <dbReference type="Proteomes" id="UP000289708"/>
    </source>
</evidence>
<protein>
    <submittedName>
        <fullName evidence="2">Uncharacterized protein</fullName>
    </submittedName>
</protein>
<evidence type="ECO:0000313" key="2">
    <source>
        <dbReference type="EMBL" id="RXF69578.1"/>
    </source>
</evidence>
<feature type="region of interest" description="Disordered" evidence="1">
    <location>
        <begin position="30"/>
        <end position="72"/>
    </location>
</feature>
<comment type="caution">
    <text evidence="2">The sequence shown here is derived from an EMBL/GenBank/DDBJ whole genome shotgun (WGS) entry which is preliminary data.</text>
</comment>
<proteinExistence type="predicted"/>
<reference evidence="2 3" key="1">
    <citation type="submission" date="2018-12" db="EMBL/GenBank/DDBJ databases">
        <title>bacterium Hansschlegelia zhihuaiae S113.</title>
        <authorList>
            <person name="He J."/>
        </authorList>
    </citation>
    <scope>NUCLEOTIDE SEQUENCE [LARGE SCALE GENOMIC DNA]</scope>
    <source>
        <strain evidence="2 3">S 113</strain>
    </source>
</reference>
<feature type="compositionally biased region" description="Basic residues" evidence="1">
    <location>
        <begin position="48"/>
        <end position="61"/>
    </location>
</feature>
<gene>
    <name evidence="2" type="ORF">EK403_18430</name>
</gene>
<organism evidence="2 3">
    <name type="scientific">Hansschlegelia zhihuaiae</name>
    <dbReference type="NCBI Taxonomy" id="405005"/>
    <lineage>
        <taxon>Bacteria</taxon>
        <taxon>Pseudomonadati</taxon>
        <taxon>Pseudomonadota</taxon>
        <taxon>Alphaproteobacteria</taxon>
        <taxon>Hyphomicrobiales</taxon>
        <taxon>Methylopilaceae</taxon>
        <taxon>Hansschlegelia</taxon>
    </lineage>
</organism>
<name>A0A4Q0M8S3_9HYPH</name>
<dbReference type="Proteomes" id="UP000289708">
    <property type="component" value="Unassembled WGS sequence"/>
</dbReference>
<accession>A0A4Q0M8S3</accession>
<keyword evidence="3" id="KW-1185">Reference proteome</keyword>
<dbReference type="AlphaFoldDB" id="A0A4Q0M8S3"/>
<evidence type="ECO:0000256" key="1">
    <source>
        <dbReference type="SAM" id="MobiDB-lite"/>
    </source>
</evidence>
<sequence>MRLLELLAALVGGCAGAVMPGLDPGIHPLGQWMDRRVKPGDDGFGNRRPQKRKRPRRRRRGPLAISGRGRSL</sequence>
<feature type="compositionally biased region" description="Basic and acidic residues" evidence="1">
    <location>
        <begin position="33"/>
        <end position="45"/>
    </location>
</feature>
<dbReference type="EMBL" id="RYFI01000021">
    <property type="protein sequence ID" value="RXF69578.1"/>
    <property type="molecule type" value="Genomic_DNA"/>
</dbReference>